<dbReference type="Proteomes" id="UP001162162">
    <property type="component" value="Unassembled WGS sequence"/>
</dbReference>
<dbReference type="PROSITE" id="PS50172">
    <property type="entry name" value="BRCT"/>
    <property type="match status" value="1"/>
</dbReference>
<evidence type="ECO:0000313" key="4">
    <source>
        <dbReference type="Proteomes" id="UP001162162"/>
    </source>
</evidence>
<dbReference type="InterPro" id="IPR036420">
    <property type="entry name" value="BRCT_dom_sf"/>
</dbReference>
<evidence type="ECO:0000313" key="3">
    <source>
        <dbReference type="EMBL" id="KAJ8961695.1"/>
    </source>
</evidence>
<dbReference type="AlphaFoldDB" id="A0AAV8ZE93"/>
<dbReference type="InterPro" id="IPR031916">
    <property type="entry name" value="LIG3_BRCT"/>
</dbReference>
<sequence>MKRRRMIIILGSRYRKKRKKGSVENVKKEEKESLKRRSGDSSRENKKTLTKQDKNEKENPNKDKSDKESTEGEIVNNNTIEIKEPIPDYFTGVKALLEDELKTEEHSETIRYFIAHGGTIIKADQLEDATHVLHYYNVIREPTIECPYGAKHLAIEWVKDTISKGSVQDFRCYVVKWDPEI</sequence>
<proteinExistence type="predicted"/>
<feature type="region of interest" description="Disordered" evidence="1">
    <location>
        <begin position="1"/>
        <end position="76"/>
    </location>
</feature>
<keyword evidence="4" id="KW-1185">Reference proteome</keyword>
<dbReference type="Gene3D" id="3.40.50.10190">
    <property type="entry name" value="BRCT domain"/>
    <property type="match status" value="1"/>
</dbReference>
<dbReference type="InterPro" id="IPR001357">
    <property type="entry name" value="BRCT_dom"/>
</dbReference>
<accession>A0AAV8ZE93</accession>
<feature type="compositionally biased region" description="Basic and acidic residues" evidence="1">
    <location>
        <begin position="21"/>
        <end position="70"/>
    </location>
</feature>
<reference evidence="3" key="1">
    <citation type="journal article" date="2023" name="Insect Mol. Biol.">
        <title>Genome sequencing provides insights into the evolution of gene families encoding plant cell wall-degrading enzymes in longhorned beetles.</title>
        <authorList>
            <person name="Shin N.R."/>
            <person name="Okamura Y."/>
            <person name="Kirsch R."/>
            <person name="Pauchet Y."/>
        </authorList>
    </citation>
    <scope>NUCLEOTIDE SEQUENCE</scope>
    <source>
        <strain evidence="3">AMC_N1</strain>
    </source>
</reference>
<organism evidence="3 4">
    <name type="scientific">Aromia moschata</name>
    <dbReference type="NCBI Taxonomy" id="1265417"/>
    <lineage>
        <taxon>Eukaryota</taxon>
        <taxon>Metazoa</taxon>
        <taxon>Ecdysozoa</taxon>
        <taxon>Arthropoda</taxon>
        <taxon>Hexapoda</taxon>
        <taxon>Insecta</taxon>
        <taxon>Pterygota</taxon>
        <taxon>Neoptera</taxon>
        <taxon>Endopterygota</taxon>
        <taxon>Coleoptera</taxon>
        <taxon>Polyphaga</taxon>
        <taxon>Cucujiformia</taxon>
        <taxon>Chrysomeloidea</taxon>
        <taxon>Cerambycidae</taxon>
        <taxon>Cerambycinae</taxon>
        <taxon>Callichromatini</taxon>
        <taxon>Aromia</taxon>
    </lineage>
</organism>
<dbReference type="SUPFAM" id="SSF52113">
    <property type="entry name" value="BRCT domain"/>
    <property type="match status" value="1"/>
</dbReference>
<protein>
    <recommendedName>
        <fullName evidence="2">BRCT domain-containing protein</fullName>
    </recommendedName>
</protein>
<comment type="caution">
    <text evidence="3">The sequence shown here is derived from an EMBL/GenBank/DDBJ whole genome shotgun (WGS) entry which is preliminary data.</text>
</comment>
<feature type="domain" description="BRCT" evidence="2">
    <location>
        <begin position="85"/>
        <end position="175"/>
    </location>
</feature>
<gene>
    <name evidence="3" type="ORF">NQ318_021294</name>
</gene>
<dbReference type="EMBL" id="JAPWTK010000004">
    <property type="protein sequence ID" value="KAJ8961695.1"/>
    <property type="molecule type" value="Genomic_DNA"/>
</dbReference>
<dbReference type="Pfam" id="PF16759">
    <property type="entry name" value="LIG3_BRCT"/>
    <property type="match status" value="1"/>
</dbReference>
<evidence type="ECO:0000256" key="1">
    <source>
        <dbReference type="SAM" id="MobiDB-lite"/>
    </source>
</evidence>
<evidence type="ECO:0000259" key="2">
    <source>
        <dbReference type="PROSITE" id="PS50172"/>
    </source>
</evidence>
<name>A0AAV8ZE93_9CUCU</name>